<dbReference type="EnsemblMetazoa" id="GPAI000238-RA">
    <property type="protein sequence ID" value="GPAI000238-PA"/>
    <property type="gene ID" value="GPAI000238"/>
</dbReference>
<protein>
    <submittedName>
        <fullName evidence="1">Uncharacterized protein</fullName>
    </submittedName>
</protein>
<keyword evidence="2" id="KW-1185">Reference proteome</keyword>
<name>A0A1A9Z0F8_GLOPL</name>
<reference evidence="2" key="1">
    <citation type="submission" date="2014-03" db="EMBL/GenBank/DDBJ databases">
        <authorList>
            <person name="Aksoy S."/>
            <person name="Warren W."/>
            <person name="Wilson R.K."/>
        </authorList>
    </citation>
    <scope>NUCLEOTIDE SEQUENCE [LARGE SCALE GENOMIC DNA]</scope>
    <source>
        <strain evidence="2">IAEA</strain>
    </source>
</reference>
<evidence type="ECO:0000313" key="2">
    <source>
        <dbReference type="Proteomes" id="UP000092445"/>
    </source>
</evidence>
<dbReference type="Proteomes" id="UP000092445">
    <property type="component" value="Unassembled WGS sequence"/>
</dbReference>
<proteinExistence type="predicted"/>
<evidence type="ECO:0000313" key="1">
    <source>
        <dbReference type="EnsemblMetazoa" id="GPAI000238-PA"/>
    </source>
</evidence>
<dbReference type="VEuPathDB" id="VectorBase:GPAI000238"/>
<accession>A0A1A9Z0F8</accession>
<organism evidence="1 2">
    <name type="scientific">Glossina pallidipes</name>
    <name type="common">Tsetse fly</name>
    <dbReference type="NCBI Taxonomy" id="7398"/>
    <lineage>
        <taxon>Eukaryota</taxon>
        <taxon>Metazoa</taxon>
        <taxon>Ecdysozoa</taxon>
        <taxon>Arthropoda</taxon>
        <taxon>Hexapoda</taxon>
        <taxon>Insecta</taxon>
        <taxon>Pterygota</taxon>
        <taxon>Neoptera</taxon>
        <taxon>Endopterygota</taxon>
        <taxon>Diptera</taxon>
        <taxon>Brachycera</taxon>
        <taxon>Muscomorpha</taxon>
        <taxon>Hippoboscoidea</taxon>
        <taxon>Glossinidae</taxon>
        <taxon>Glossina</taxon>
    </lineage>
</organism>
<dbReference type="AlphaFoldDB" id="A0A1A9Z0F8"/>
<reference evidence="1" key="2">
    <citation type="submission" date="2020-05" db="UniProtKB">
        <authorList>
            <consortium name="EnsemblMetazoa"/>
        </authorList>
    </citation>
    <scope>IDENTIFICATION</scope>
    <source>
        <strain evidence="1">IAEA</strain>
    </source>
</reference>
<sequence length="105" mass="11301">MPIKRNVSDDTGVDGKLISGAWVNEESAWFSDFATVVVGLAAAGEGVSSGNECKCTVDEAIVTQDALVSKVEEVEGVNEAVDELTIAMMSIFINNQAMRYKIYHL</sequence>